<dbReference type="InterPro" id="IPR045667">
    <property type="entry name" value="ORC3_N"/>
</dbReference>
<evidence type="ECO:0000256" key="4">
    <source>
        <dbReference type="ARBA" id="ARBA00022553"/>
    </source>
</evidence>
<dbReference type="InterPro" id="IPR045663">
    <property type="entry name" value="ORC3_ins"/>
</dbReference>
<evidence type="ECO:0000256" key="3">
    <source>
        <dbReference type="ARBA" id="ARBA00019085"/>
    </source>
</evidence>
<gene>
    <name evidence="14" type="ORF">RO3G_11902</name>
</gene>
<protein>
    <recommendedName>
        <fullName evidence="3">Origin recognition complex subunit 3</fullName>
    </recommendedName>
</protein>
<keyword evidence="15" id="KW-1185">Reference proteome</keyword>
<evidence type="ECO:0000256" key="1">
    <source>
        <dbReference type="ARBA" id="ARBA00004123"/>
    </source>
</evidence>
<dbReference type="RefSeq" id="XP_067522587.1">
    <property type="nucleotide sequence ID" value="XM_067666486.1"/>
</dbReference>
<dbReference type="OrthoDB" id="10265211at2759"/>
<dbReference type="PANTHER" id="PTHR12748">
    <property type="entry name" value="ORIGIN RECOGNITION COMPLEX SUBUNIT 3"/>
    <property type="match status" value="1"/>
</dbReference>
<keyword evidence="10" id="KW-0175">Coiled coil</keyword>
<keyword evidence="5" id="KW-0235">DNA replication</keyword>
<evidence type="ECO:0000256" key="10">
    <source>
        <dbReference type="SAM" id="Coils"/>
    </source>
</evidence>
<comment type="subcellular location">
    <subcellularLocation>
        <location evidence="1">Nucleus</location>
    </subcellularLocation>
</comment>
<comment type="similarity">
    <text evidence="2">Belongs to the ORC3 family.</text>
</comment>
<dbReference type="EMBL" id="CH476740">
    <property type="protein sequence ID" value="EIE87191.1"/>
    <property type="molecule type" value="Genomic_DNA"/>
</dbReference>
<dbReference type="GO" id="GO:0003688">
    <property type="term" value="F:DNA replication origin binding"/>
    <property type="evidence" value="ECO:0007669"/>
    <property type="project" value="TreeGrafter"/>
</dbReference>
<sequence length="558" mass="65040">MIERFLENTNEVVDQTEREEEDDNEDDDIIRTAQLLEGWYKHHSSSDTLKSNLVVILQDFEAFEPNVLQDFFTICSEYQMSLPIVCIVGIATSTEILHQSLSKSTIGLLRIERFKLENSEVWFNRVIEKIFLDTTTTLKFGPRPYKFLLDHFYLYDFSITKVSASLKYALIHYFYGNPLSILLPLLELDRQKMEEKLKEQFEKRMITIDHINSIRMLPSFKAYVESLATTKPKKALSLLEDDEKLIKQEVPRLLTHIKQYQTGFTLGIHLIQLLQAQFPSFSSMRKSKRMIFLEALEAKEGGFAAQSQLVKVLVSLLRKIDVNGISKLLKEMRTLFEQKNYTKINKEALSKLNEWDTRLLQLENSKGNTKNEHGRHTVTAQKAQNESMEYIKKLGTEKSKLAIEIADWCDEYLGHCLQSFTQKPLYETVYYTSARLLEKSFASQPRATVQTGLTQPRYYLNCTCCKNDKTDQLLTSEPDSCLLYKLYLECGRMINLYDWFVAFSSIIEKEQRAKNKPLEENEAQARFIRSVAELQFLGFIKPTQRKTDHVMRLTWSNI</sequence>
<dbReference type="GO" id="GO:0006270">
    <property type="term" value="P:DNA replication initiation"/>
    <property type="evidence" value="ECO:0007669"/>
    <property type="project" value="TreeGrafter"/>
</dbReference>
<keyword evidence="6" id="KW-0238">DNA-binding</keyword>
<feature type="coiled-coil region" evidence="10">
    <location>
        <begin position="345"/>
        <end position="372"/>
    </location>
</feature>
<dbReference type="STRING" id="246409.I1CFG1"/>
<comment type="subunit">
    <text evidence="8">Component of ORC, a complex composed of at least 6 subunits: ORC1, ORC2, ORC3, ORC4, ORC5 and ORC6. ORC is regulated in a cell-cycle dependent manner. It is sequentially assembled at the exit from anaphase of mitosis and disassembled as cells enter S phase.</text>
</comment>
<evidence type="ECO:0000256" key="6">
    <source>
        <dbReference type="ARBA" id="ARBA00023125"/>
    </source>
</evidence>
<evidence type="ECO:0000256" key="5">
    <source>
        <dbReference type="ARBA" id="ARBA00022705"/>
    </source>
</evidence>
<reference evidence="14 15" key="1">
    <citation type="journal article" date="2009" name="PLoS Genet.">
        <title>Genomic analysis of the basal lineage fungus Rhizopus oryzae reveals a whole-genome duplication.</title>
        <authorList>
            <person name="Ma L.-J."/>
            <person name="Ibrahim A.S."/>
            <person name="Skory C."/>
            <person name="Grabherr M.G."/>
            <person name="Burger G."/>
            <person name="Butler M."/>
            <person name="Elias M."/>
            <person name="Idnurm A."/>
            <person name="Lang B.F."/>
            <person name="Sone T."/>
            <person name="Abe A."/>
            <person name="Calvo S.E."/>
            <person name="Corrochano L.M."/>
            <person name="Engels R."/>
            <person name="Fu J."/>
            <person name="Hansberg W."/>
            <person name="Kim J.-M."/>
            <person name="Kodira C.D."/>
            <person name="Koehrsen M.J."/>
            <person name="Liu B."/>
            <person name="Miranda-Saavedra D."/>
            <person name="O'Leary S."/>
            <person name="Ortiz-Castellanos L."/>
            <person name="Poulter R."/>
            <person name="Rodriguez-Romero J."/>
            <person name="Ruiz-Herrera J."/>
            <person name="Shen Y.-Q."/>
            <person name="Zeng Q."/>
            <person name="Galagan J."/>
            <person name="Birren B.W."/>
            <person name="Cuomo C.A."/>
            <person name="Wickes B.L."/>
        </authorList>
    </citation>
    <scope>NUCLEOTIDE SEQUENCE [LARGE SCALE GENOMIC DNA]</scope>
    <source>
        <strain evidence="15">RA 99-880 / ATCC MYA-4621 / FGSC 9543 / NRRL 43880</strain>
    </source>
</reference>
<dbReference type="VEuPathDB" id="FungiDB:RO3G_11902"/>
<dbReference type="GO" id="GO:0005656">
    <property type="term" value="C:nuclear pre-replicative complex"/>
    <property type="evidence" value="ECO:0007669"/>
    <property type="project" value="TreeGrafter"/>
</dbReference>
<feature type="domain" description="Origin recognition complex subunit 3 N-terminal" evidence="11">
    <location>
        <begin position="3"/>
        <end position="182"/>
    </location>
</feature>
<keyword evidence="4" id="KW-0597">Phosphoprotein</keyword>
<evidence type="ECO:0000313" key="15">
    <source>
        <dbReference type="Proteomes" id="UP000009138"/>
    </source>
</evidence>
<evidence type="ECO:0000313" key="14">
    <source>
        <dbReference type="EMBL" id="EIE87191.1"/>
    </source>
</evidence>
<dbReference type="GO" id="GO:0031261">
    <property type="term" value="C:DNA replication preinitiation complex"/>
    <property type="evidence" value="ECO:0007669"/>
    <property type="project" value="TreeGrafter"/>
</dbReference>
<feature type="domain" description="Origin recognition complex subunit 3 insertion" evidence="13">
    <location>
        <begin position="206"/>
        <end position="434"/>
    </location>
</feature>
<evidence type="ECO:0000259" key="13">
    <source>
        <dbReference type="Pfam" id="PF19675"/>
    </source>
</evidence>
<dbReference type="OMA" id="KYAYMHH"/>
<dbReference type="InterPro" id="IPR020795">
    <property type="entry name" value="ORC3"/>
</dbReference>
<dbReference type="eggNOG" id="KOG2538">
    <property type="taxonomic scope" value="Eukaryota"/>
</dbReference>
<organism evidence="14 15">
    <name type="scientific">Rhizopus delemar (strain RA 99-880 / ATCC MYA-4621 / FGSC 9543 / NRRL 43880)</name>
    <name type="common">Mucormycosis agent</name>
    <name type="synonym">Rhizopus arrhizus var. delemar</name>
    <dbReference type="NCBI Taxonomy" id="246409"/>
    <lineage>
        <taxon>Eukaryota</taxon>
        <taxon>Fungi</taxon>
        <taxon>Fungi incertae sedis</taxon>
        <taxon>Mucoromycota</taxon>
        <taxon>Mucoromycotina</taxon>
        <taxon>Mucoromycetes</taxon>
        <taxon>Mucorales</taxon>
        <taxon>Mucorineae</taxon>
        <taxon>Rhizopodaceae</taxon>
        <taxon>Rhizopus</taxon>
    </lineage>
</organism>
<dbReference type="Pfam" id="PF07034">
    <property type="entry name" value="ORC3_N"/>
    <property type="match status" value="1"/>
</dbReference>
<feature type="domain" description="Origin recognition complex subunit 3 winged helix C-terminal" evidence="12">
    <location>
        <begin position="446"/>
        <end position="555"/>
    </location>
</feature>
<dbReference type="InterPro" id="IPR040855">
    <property type="entry name" value="ORC_WH_C"/>
</dbReference>
<evidence type="ECO:0000256" key="7">
    <source>
        <dbReference type="ARBA" id="ARBA00023242"/>
    </source>
</evidence>
<dbReference type="GO" id="GO:0005664">
    <property type="term" value="C:nuclear origin of replication recognition complex"/>
    <property type="evidence" value="ECO:0007669"/>
    <property type="project" value="InterPro"/>
</dbReference>
<name>I1CFG1_RHIO9</name>
<dbReference type="PANTHER" id="PTHR12748:SF0">
    <property type="entry name" value="ORIGIN RECOGNITION COMPLEX SUBUNIT 3"/>
    <property type="match status" value="1"/>
</dbReference>
<dbReference type="Pfam" id="PF19675">
    <property type="entry name" value="ORC3_ins"/>
    <property type="match status" value="1"/>
</dbReference>
<evidence type="ECO:0000259" key="11">
    <source>
        <dbReference type="Pfam" id="PF07034"/>
    </source>
</evidence>
<accession>I1CFG1</accession>
<dbReference type="FunCoup" id="I1CFG1">
    <property type="interactions" value="396"/>
</dbReference>
<dbReference type="Proteomes" id="UP000009138">
    <property type="component" value="Unassembled WGS sequence"/>
</dbReference>
<keyword evidence="7" id="KW-0539">Nucleus</keyword>
<proteinExistence type="inferred from homology"/>
<evidence type="ECO:0000259" key="12">
    <source>
        <dbReference type="Pfam" id="PF18137"/>
    </source>
</evidence>
<evidence type="ECO:0000256" key="9">
    <source>
        <dbReference type="ARBA" id="ARBA00045241"/>
    </source>
</evidence>
<dbReference type="InParanoid" id="I1CFG1"/>
<dbReference type="AlphaFoldDB" id="I1CFG1"/>
<dbReference type="Pfam" id="PF18137">
    <property type="entry name" value="WHD_ORC"/>
    <property type="match status" value="1"/>
</dbReference>
<dbReference type="CDD" id="cd20704">
    <property type="entry name" value="Orc3"/>
    <property type="match status" value="2"/>
</dbReference>
<evidence type="ECO:0000256" key="2">
    <source>
        <dbReference type="ARBA" id="ARBA00010977"/>
    </source>
</evidence>
<dbReference type="GeneID" id="93618867"/>
<evidence type="ECO:0000256" key="8">
    <source>
        <dbReference type="ARBA" id="ARBA00026084"/>
    </source>
</evidence>
<comment type="function">
    <text evidence="9">Component of the origin recognition complex (ORC) that binds origins of replication. DNA-binding is ATP-dependent. The specific DNA sequences that define origins of replication have not been identified yet. ORC is required to assemble the pre-replication complex necessary to initiate DNA replication. Binds histone H3 and H4 trimethylation marks H3K9me3, H3K27me3 and H4K20me3.</text>
</comment>